<comment type="caution">
    <text evidence="8">The sequence shown here is derived from an EMBL/GenBank/DDBJ whole genome shotgun (WGS) entry which is preliminary data.</text>
</comment>
<keyword evidence="5 7" id="KW-0472">Membrane</keyword>
<feature type="transmembrane region" description="Helical" evidence="7">
    <location>
        <begin position="142"/>
        <end position="165"/>
    </location>
</feature>
<evidence type="ECO:0000256" key="5">
    <source>
        <dbReference type="ARBA" id="ARBA00023136"/>
    </source>
</evidence>
<feature type="transmembrane region" description="Helical" evidence="7">
    <location>
        <begin position="515"/>
        <end position="534"/>
    </location>
</feature>
<dbReference type="SUPFAM" id="SSF103473">
    <property type="entry name" value="MFS general substrate transporter"/>
    <property type="match status" value="1"/>
</dbReference>
<evidence type="ECO:0000313" key="9">
    <source>
        <dbReference type="Proteomes" id="UP000652219"/>
    </source>
</evidence>
<dbReference type="GO" id="GO:0022857">
    <property type="term" value="F:transmembrane transporter activity"/>
    <property type="evidence" value="ECO:0007669"/>
    <property type="project" value="InterPro"/>
</dbReference>
<evidence type="ECO:0000256" key="6">
    <source>
        <dbReference type="SAM" id="MobiDB-lite"/>
    </source>
</evidence>
<accession>A0A8H6N5P8</accession>
<gene>
    <name evidence="8" type="ORF">CSOJ01_00697</name>
</gene>
<keyword evidence="4 7" id="KW-1133">Transmembrane helix</keyword>
<feature type="transmembrane region" description="Helical" evidence="7">
    <location>
        <begin position="79"/>
        <end position="98"/>
    </location>
</feature>
<sequence>MPRKDQLFILFLVRFSEPVVKASLATYLYYQLKSLDASLSSAEVIRQSAFLQTAFIISQCISSLFLGKLSDSRRGGRKLVLLIGMTGSFVSCVLFGFIRHYYQAVILYTLEGAFNGNVATVRTMLSEVAREKRWVLPFQARAIVLMPIAFNVAVLVSPVMAGQLADLRGRYPDRFSDSRFLERYPYAPPALANGVILLTASLTVFLFLEETAADVIDGGKTSKVVERRHDTGIAIGRKIKTFLFSCNTRGARYQALDPNGSPPMSEVEELPLMVEDERDPETPAQPSKETEESQPKRKRTAILPLKRILTKNLCLVLVAAAVQDGHIAVYNALWPNFLSDPVVDDAHATSPEQRRRLPFRFSGGAGMRPSDIAWSLALLGLLGLPTQLLAYPRVAQRLGALRTLRLFARFWPLVYAVVPYIAVVPSNAPPPAGKRGVAVWALIVVSQALMVGCSTFTAPSQLVLINLGCSASPHPSALARTNSLSFLVTAVVRAVASASSAWVYSWGSSHALTGLAWWLAGVASAVGFGLSLMCKEGNGHEIWLSGDEE</sequence>
<protein>
    <submittedName>
        <fullName evidence="8">Major facilitator superfamily transporter</fullName>
    </submittedName>
</protein>
<proteinExistence type="predicted"/>
<feature type="transmembrane region" description="Helical" evidence="7">
    <location>
        <begin position="185"/>
        <end position="208"/>
    </location>
</feature>
<evidence type="ECO:0000256" key="2">
    <source>
        <dbReference type="ARBA" id="ARBA00022448"/>
    </source>
</evidence>
<feature type="transmembrane region" description="Helical" evidence="7">
    <location>
        <begin position="484"/>
        <end position="503"/>
    </location>
</feature>
<dbReference type="PANTHER" id="PTHR23504:SF6">
    <property type="entry name" value="MULTIDRUG TRANSPORTER, PUTATIVE (AFU_ORTHOLOGUE AFUA_4G08740)-RELATED"/>
    <property type="match status" value="1"/>
</dbReference>
<organism evidence="8 9">
    <name type="scientific">Colletotrichum sojae</name>
    <dbReference type="NCBI Taxonomy" id="2175907"/>
    <lineage>
        <taxon>Eukaryota</taxon>
        <taxon>Fungi</taxon>
        <taxon>Dikarya</taxon>
        <taxon>Ascomycota</taxon>
        <taxon>Pezizomycotina</taxon>
        <taxon>Sordariomycetes</taxon>
        <taxon>Hypocreomycetidae</taxon>
        <taxon>Glomerellales</taxon>
        <taxon>Glomerellaceae</taxon>
        <taxon>Colletotrichum</taxon>
        <taxon>Colletotrichum orchidearum species complex</taxon>
    </lineage>
</organism>
<evidence type="ECO:0000313" key="8">
    <source>
        <dbReference type="EMBL" id="KAF6820441.1"/>
    </source>
</evidence>
<feature type="transmembrane region" description="Helical" evidence="7">
    <location>
        <begin position="313"/>
        <end position="333"/>
    </location>
</feature>
<evidence type="ECO:0000256" key="4">
    <source>
        <dbReference type="ARBA" id="ARBA00022989"/>
    </source>
</evidence>
<feature type="transmembrane region" description="Helical" evidence="7">
    <location>
        <begin position="49"/>
        <end position="67"/>
    </location>
</feature>
<name>A0A8H6N5P8_9PEZI</name>
<evidence type="ECO:0000256" key="3">
    <source>
        <dbReference type="ARBA" id="ARBA00022692"/>
    </source>
</evidence>
<feature type="transmembrane region" description="Helical" evidence="7">
    <location>
        <begin position="7"/>
        <end position="29"/>
    </location>
</feature>
<dbReference type="GO" id="GO:0016020">
    <property type="term" value="C:membrane"/>
    <property type="evidence" value="ECO:0007669"/>
    <property type="project" value="UniProtKB-SubCell"/>
</dbReference>
<feature type="transmembrane region" description="Helical" evidence="7">
    <location>
        <begin position="437"/>
        <end position="464"/>
    </location>
</feature>
<dbReference type="EMBL" id="WIGN01000005">
    <property type="protein sequence ID" value="KAF6820441.1"/>
    <property type="molecule type" value="Genomic_DNA"/>
</dbReference>
<dbReference type="PANTHER" id="PTHR23504">
    <property type="entry name" value="MAJOR FACILITATOR SUPERFAMILY DOMAIN-CONTAINING PROTEIN 10"/>
    <property type="match status" value="1"/>
</dbReference>
<feature type="transmembrane region" description="Helical" evidence="7">
    <location>
        <begin position="104"/>
        <end position="121"/>
    </location>
</feature>
<keyword evidence="3 7" id="KW-0812">Transmembrane</keyword>
<keyword evidence="9" id="KW-1185">Reference proteome</keyword>
<comment type="subcellular location">
    <subcellularLocation>
        <location evidence="1">Membrane</location>
        <topology evidence="1">Multi-pass membrane protein</topology>
    </subcellularLocation>
</comment>
<dbReference type="InterPro" id="IPR036259">
    <property type="entry name" value="MFS_trans_sf"/>
</dbReference>
<feature type="transmembrane region" description="Helical" evidence="7">
    <location>
        <begin position="406"/>
        <end position="425"/>
    </location>
</feature>
<dbReference type="AlphaFoldDB" id="A0A8H6N5P8"/>
<dbReference type="Proteomes" id="UP000652219">
    <property type="component" value="Unassembled WGS sequence"/>
</dbReference>
<dbReference type="InterPro" id="IPR011701">
    <property type="entry name" value="MFS"/>
</dbReference>
<reference evidence="8 9" key="1">
    <citation type="journal article" date="2020" name="Phytopathology">
        <title>Genome Sequence Resources of Colletotrichum truncatum, C. plurivorum, C. musicola, and C. sojae: Four Species Pathogenic to Soybean (Glycine max).</title>
        <authorList>
            <person name="Rogerio F."/>
            <person name="Boufleur T.R."/>
            <person name="Ciampi-Guillardi M."/>
            <person name="Sukno S.A."/>
            <person name="Thon M.R."/>
            <person name="Massola Junior N.S."/>
            <person name="Baroncelli R."/>
        </authorList>
    </citation>
    <scope>NUCLEOTIDE SEQUENCE [LARGE SCALE GENOMIC DNA]</scope>
    <source>
        <strain evidence="8 9">LFN0009</strain>
    </source>
</reference>
<evidence type="ECO:0000256" key="7">
    <source>
        <dbReference type="SAM" id="Phobius"/>
    </source>
</evidence>
<dbReference type="Gene3D" id="1.20.1250.20">
    <property type="entry name" value="MFS general substrate transporter like domains"/>
    <property type="match status" value="1"/>
</dbReference>
<dbReference type="Pfam" id="PF07690">
    <property type="entry name" value="MFS_1"/>
    <property type="match status" value="1"/>
</dbReference>
<keyword evidence="2" id="KW-0813">Transport</keyword>
<feature type="transmembrane region" description="Helical" evidence="7">
    <location>
        <begin position="372"/>
        <end position="394"/>
    </location>
</feature>
<feature type="region of interest" description="Disordered" evidence="6">
    <location>
        <begin position="276"/>
        <end position="298"/>
    </location>
</feature>
<evidence type="ECO:0000256" key="1">
    <source>
        <dbReference type="ARBA" id="ARBA00004141"/>
    </source>
</evidence>